<dbReference type="InterPro" id="IPR001753">
    <property type="entry name" value="Enoyl-CoA_hydra/iso"/>
</dbReference>
<evidence type="ECO:0000256" key="1">
    <source>
        <dbReference type="ARBA" id="ARBA00005254"/>
    </source>
</evidence>
<dbReference type="InterPro" id="IPR029045">
    <property type="entry name" value="ClpP/crotonase-like_dom_sf"/>
</dbReference>
<accession>A0ABP9HXI0</accession>
<keyword evidence="2" id="KW-0456">Lyase</keyword>
<keyword evidence="5" id="KW-1185">Reference proteome</keyword>
<dbReference type="PANTHER" id="PTHR11941">
    <property type="entry name" value="ENOYL-COA HYDRATASE-RELATED"/>
    <property type="match status" value="1"/>
</dbReference>
<evidence type="ECO:0000256" key="2">
    <source>
        <dbReference type="ARBA" id="ARBA00023239"/>
    </source>
</evidence>
<dbReference type="Proteomes" id="UP001500466">
    <property type="component" value="Unassembled WGS sequence"/>
</dbReference>
<dbReference type="PROSITE" id="PS00166">
    <property type="entry name" value="ENOYL_COA_HYDRATASE"/>
    <property type="match status" value="1"/>
</dbReference>
<comment type="similarity">
    <text evidence="1 3">Belongs to the enoyl-CoA hydratase/isomerase family.</text>
</comment>
<name>A0ABP9HXI0_9ACTN</name>
<dbReference type="Gene3D" id="1.10.12.10">
    <property type="entry name" value="Lyase 2-enoyl-coa Hydratase, Chain A, domain 2"/>
    <property type="match status" value="1"/>
</dbReference>
<comment type="caution">
    <text evidence="4">The sequence shown here is derived from an EMBL/GenBank/DDBJ whole genome shotgun (WGS) entry which is preliminary data.</text>
</comment>
<dbReference type="CDD" id="cd06558">
    <property type="entry name" value="crotonase-like"/>
    <property type="match status" value="1"/>
</dbReference>
<organism evidence="4 5">
    <name type="scientific">Yinghuangia aomiensis</name>
    <dbReference type="NCBI Taxonomy" id="676205"/>
    <lineage>
        <taxon>Bacteria</taxon>
        <taxon>Bacillati</taxon>
        <taxon>Actinomycetota</taxon>
        <taxon>Actinomycetes</taxon>
        <taxon>Kitasatosporales</taxon>
        <taxon>Streptomycetaceae</taxon>
        <taxon>Yinghuangia</taxon>
    </lineage>
</organism>
<dbReference type="PANTHER" id="PTHR11941:SF133">
    <property type="entry name" value="1,2-EPOXYPHENYLACETYL-COA ISOMERASE"/>
    <property type="match status" value="1"/>
</dbReference>
<proteinExistence type="inferred from homology"/>
<dbReference type="InterPro" id="IPR014748">
    <property type="entry name" value="Enoyl-CoA_hydra_C"/>
</dbReference>
<reference evidence="5" key="1">
    <citation type="journal article" date="2019" name="Int. J. Syst. Evol. Microbiol.">
        <title>The Global Catalogue of Microorganisms (GCM) 10K type strain sequencing project: providing services to taxonomists for standard genome sequencing and annotation.</title>
        <authorList>
            <consortium name="The Broad Institute Genomics Platform"/>
            <consortium name="The Broad Institute Genome Sequencing Center for Infectious Disease"/>
            <person name="Wu L."/>
            <person name="Ma J."/>
        </authorList>
    </citation>
    <scope>NUCLEOTIDE SEQUENCE [LARGE SCALE GENOMIC DNA]</scope>
    <source>
        <strain evidence="5">JCM 17986</strain>
    </source>
</reference>
<dbReference type="InterPro" id="IPR018376">
    <property type="entry name" value="Enoyl-CoA_hyd/isom_CS"/>
</dbReference>
<sequence length="267" mass="28596">MNPTEPDAPDLDYAVADHVAVITLNRPHHKNAFTLEMVDAWADALRRAERDPDVRVVVVTGAGNAFCSGVDLDVFAERERTPWSEKTLLTNRIHQVAFAAEALTKPYIAAVNGVAVGAGMDMALMADIRIAAASARFSEGYVRVGLVPGDGGCWYLPRIVGTAAALRLLWTGDFVTADEALALGLVSAVHPDGELGSAVSAFAARLAAQPPIAVQLIKRAVREGERHDLRTALDLISSHQAVVTSTRDSQEAMAAFREKRPGTYTGR</sequence>
<dbReference type="SUPFAM" id="SSF52096">
    <property type="entry name" value="ClpP/crotonase"/>
    <property type="match status" value="1"/>
</dbReference>
<evidence type="ECO:0000313" key="4">
    <source>
        <dbReference type="EMBL" id="GAA4981590.1"/>
    </source>
</evidence>
<evidence type="ECO:0000313" key="5">
    <source>
        <dbReference type="Proteomes" id="UP001500466"/>
    </source>
</evidence>
<dbReference type="RefSeq" id="WP_345678734.1">
    <property type="nucleotide sequence ID" value="NZ_BAABHS010000024.1"/>
</dbReference>
<gene>
    <name evidence="4" type="ORF">GCM10023205_58600</name>
</gene>
<dbReference type="Pfam" id="PF00378">
    <property type="entry name" value="ECH_1"/>
    <property type="match status" value="1"/>
</dbReference>
<protein>
    <submittedName>
        <fullName evidence="4">Enoyl-CoA hydratase-related protein</fullName>
    </submittedName>
</protein>
<evidence type="ECO:0000256" key="3">
    <source>
        <dbReference type="RuleBase" id="RU003707"/>
    </source>
</evidence>
<dbReference type="EMBL" id="BAABHS010000024">
    <property type="protein sequence ID" value="GAA4981590.1"/>
    <property type="molecule type" value="Genomic_DNA"/>
</dbReference>
<dbReference type="Gene3D" id="3.90.226.10">
    <property type="entry name" value="2-enoyl-CoA Hydratase, Chain A, domain 1"/>
    <property type="match status" value="1"/>
</dbReference>